<proteinExistence type="predicted"/>
<feature type="transmembrane region" description="Helical" evidence="1">
    <location>
        <begin position="21"/>
        <end position="42"/>
    </location>
</feature>
<evidence type="ECO:0000256" key="1">
    <source>
        <dbReference type="SAM" id="Phobius"/>
    </source>
</evidence>
<dbReference type="AlphaFoldDB" id="A0A558AV92"/>
<gene>
    <name evidence="2" type="ORF">FO441_07115</name>
</gene>
<dbReference type="PANTHER" id="PTHR34351:SF2">
    <property type="entry name" value="DUF58 DOMAIN-CONTAINING PROTEIN"/>
    <property type="match status" value="1"/>
</dbReference>
<sequence length="414" mass="47611">MLKFRSNMGYRRMHYRTQYRPSKSMAFFTGAVLILLIMNILYSVDLNPLLVLALGFFMSFFVLDLIYEKIVPGKLVASIRNKDIRLFKGQENVLEIEIRNEGWMPILNAAFRLTAGDDIQFEKDISLKTRYQTETIASFTVMPKSSTILKVPFKARKRGVSKIIRTDIEVPRIFGFGSLFLVQSGRSSHEIMVYPEQLHTPPFDMRNKMIQGLFIQRKAMFNDPMLTVGTRDYHQRDSMRDVHWKASAKTGELKTRIYEKTTHLSWMIAINLRSEKNYAPPANIEAVIENITYLTSRAAELQIPYSVFTNLSSFDSNTFLSRVEGSGGLHYKSTLEVLARINTLSFTLSFDRLLKHLYLHEALPSHLLFTGRTDPAIEELLMSFQAKGVEIFQVEESGVQPYNAYRRSGSRVPI</sequence>
<accession>A0A558AV92</accession>
<reference evidence="2 3" key="1">
    <citation type="submission" date="2019-07" db="EMBL/GenBank/DDBJ databases">
        <title>Salinicoccus cyprini sp. nov., isolated from gastro-intestinal tract of mirror carp, Cyprinus carpio var. specularis, collected from Gobind Sagar Reservoir, Himachal Pradesh, India.</title>
        <authorList>
            <person name="Talwar C."/>
            <person name="Singh A.K."/>
            <person name="Lal R."/>
            <person name="Negi R.K."/>
        </authorList>
    </citation>
    <scope>NUCLEOTIDE SEQUENCE [LARGE SCALE GENOMIC DNA]</scope>
    <source>
        <strain evidence="2 3">CT19</strain>
    </source>
</reference>
<dbReference type="EMBL" id="VMSJ01000002">
    <property type="protein sequence ID" value="TVT28175.1"/>
    <property type="molecule type" value="Genomic_DNA"/>
</dbReference>
<organism evidence="2 3">
    <name type="scientific">Salinicoccus cyprini</name>
    <dbReference type="NCBI Taxonomy" id="2493691"/>
    <lineage>
        <taxon>Bacteria</taxon>
        <taxon>Bacillati</taxon>
        <taxon>Bacillota</taxon>
        <taxon>Bacilli</taxon>
        <taxon>Bacillales</taxon>
        <taxon>Staphylococcaceae</taxon>
        <taxon>Salinicoccus</taxon>
    </lineage>
</organism>
<dbReference type="Proteomes" id="UP000315103">
    <property type="component" value="Unassembled WGS sequence"/>
</dbReference>
<comment type="caution">
    <text evidence="2">The sequence shown here is derived from an EMBL/GenBank/DDBJ whole genome shotgun (WGS) entry which is preliminary data.</text>
</comment>
<feature type="transmembrane region" description="Helical" evidence="1">
    <location>
        <begin position="48"/>
        <end position="67"/>
    </location>
</feature>
<keyword evidence="3" id="KW-1185">Reference proteome</keyword>
<name>A0A558AV92_9STAP</name>
<evidence type="ECO:0000313" key="2">
    <source>
        <dbReference type="EMBL" id="TVT28175.1"/>
    </source>
</evidence>
<keyword evidence="1" id="KW-0812">Transmembrane</keyword>
<keyword evidence="1" id="KW-1133">Transmembrane helix</keyword>
<protein>
    <submittedName>
        <fullName evidence="2">DUF58 domain-containing protein</fullName>
    </submittedName>
</protein>
<dbReference type="PANTHER" id="PTHR34351">
    <property type="entry name" value="SLR1927 PROTEIN-RELATED"/>
    <property type="match status" value="1"/>
</dbReference>
<evidence type="ECO:0000313" key="3">
    <source>
        <dbReference type="Proteomes" id="UP000315103"/>
    </source>
</evidence>
<keyword evidence="1" id="KW-0472">Membrane</keyword>